<dbReference type="OrthoDB" id="5583277at2759"/>
<feature type="domain" description="Vacuolar sorting protein Vps3844 C-terminal" evidence="3">
    <location>
        <begin position="255"/>
        <end position="351"/>
    </location>
</feature>
<gene>
    <name evidence="4" type="ORF">SCP_0302000</name>
</gene>
<dbReference type="AlphaFoldDB" id="A0A401GED6"/>
<evidence type="ECO:0000313" key="4">
    <source>
        <dbReference type="EMBL" id="GBE80485.1"/>
    </source>
</evidence>
<dbReference type="InterPro" id="IPR053065">
    <property type="entry name" value="Archenteron_Induction-Rel"/>
</dbReference>
<evidence type="ECO:0000313" key="5">
    <source>
        <dbReference type="Proteomes" id="UP000287166"/>
    </source>
</evidence>
<feature type="compositionally biased region" description="Pro residues" evidence="1">
    <location>
        <begin position="234"/>
        <end position="244"/>
    </location>
</feature>
<name>A0A401GED6_9APHY</name>
<dbReference type="GeneID" id="38777402"/>
<evidence type="ECO:0000256" key="1">
    <source>
        <dbReference type="SAM" id="MobiDB-lite"/>
    </source>
</evidence>
<feature type="signal peptide" evidence="2">
    <location>
        <begin position="1"/>
        <end position="16"/>
    </location>
</feature>
<accession>A0A401GED6</accession>
<evidence type="ECO:0000259" key="3">
    <source>
        <dbReference type="Pfam" id="PF12955"/>
    </source>
</evidence>
<reference evidence="4 5" key="1">
    <citation type="journal article" date="2018" name="Sci. Rep.">
        <title>Genome sequence of the cauliflower mushroom Sparassis crispa (Hanabiratake) and its association with beneficial usage.</title>
        <authorList>
            <person name="Kiyama R."/>
            <person name="Furutani Y."/>
            <person name="Kawaguchi K."/>
            <person name="Nakanishi T."/>
        </authorList>
    </citation>
    <scope>NUCLEOTIDE SEQUENCE [LARGE SCALE GENOMIC DNA]</scope>
</reference>
<dbReference type="PANTHER" id="PTHR36853">
    <property type="entry name" value="EXPRESSED PROTEIN"/>
    <property type="match status" value="1"/>
</dbReference>
<keyword evidence="2" id="KW-0732">Signal</keyword>
<sequence length="360" mass="37457">MRGSLVCLLLAGFAQAVEVYLHPVEDLPSRLSASQAGTALSRHLGLEYFESVDANELDRQESFVGKGVWSALLITVGEEVAKDVVPSTMKPSFSLYTTPSLSSLSSLIPTYLERAQQAYSHILSQPSHPGVPRILDIFSVPSSATEAFLSETAALVDFLESETTTDSFAALELTGLSQIVETFGRASEQYALAAETMRGVLSNAMPKSGLKLAIVTVPTALLKRQDENDGAQPPQSPLPVPSPGPAEPISGVSTCYTSAESCVDGTGACSGHGECVRASKAGKTCYVCACAATKDDGGRTENWAGSACERLDVSGPFVLLTGTVVTLALLVGGSIALLSGIGGEELPSVLTGGIVPTTRD</sequence>
<dbReference type="InterPro" id="IPR024382">
    <property type="entry name" value="Vps3844_C"/>
</dbReference>
<feature type="chain" id="PRO_5019028606" evidence="2">
    <location>
        <begin position="17"/>
        <end position="360"/>
    </location>
</feature>
<dbReference type="PANTHER" id="PTHR36853:SF1">
    <property type="entry name" value="DUF3844 DOMAIN-CONTAINING PROTEIN"/>
    <property type="match status" value="1"/>
</dbReference>
<keyword evidence="5" id="KW-1185">Reference proteome</keyword>
<proteinExistence type="predicted"/>
<dbReference type="GO" id="GO:0005783">
    <property type="term" value="C:endoplasmic reticulum"/>
    <property type="evidence" value="ECO:0007669"/>
    <property type="project" value="TreeGrafter"/>
</dbReference>
<dbReference type="Proteomes" id="UP000287166">
    <property type="component" value="Unassembled WGS sequence"/>
</dbReference>
<evidence type="ECO:0000256" key="2">
    <source>
        <dbReference type="SAM" id="SignalP"/>
    </source>
</evidence>
<dbReference type="InParanoid" id="A0A401GED6"/>
<comment type="caution">
    <text evidence="4">The sequence shown here is derived from an EMBL/GenBank/DDBJ whole genome shotgun (WGS) entry which is preliminary data.</text>
</comment>
<dbReference type="STRING" id="139825.A0A401GED6"/>
<feature type="region of interest" description="Disordered" evidence="1">
    <location>
        <begin position="225"/>
        <end position="244"/>
    </location>
</feature>
<dbReference type="EMBL" id="BFAD01000003">
    <property type="protein sequence ID" value="GBE80485.1"/>
    <property type="molecule type" value="Genomic_DNA"/>
</dbReference>
<protein>
    <submittedName>
        <fullName evidence="4">Uncharacterized endoplasmic reticulum membrane protein</fullName>
    </submittedName>
</protein>
<organism evidence="4 5">
    <name type="scientific">Sparassis crispa</name>
    <dbReference type="NCBI Taxonomy" id="139825"/>
    <lineage>
        <taxon>Eukaryota</taxon>
        <taxon>Fungi</taxon>
        <taxon>Dikarya</taxon>
        <taxon>Basidiomycota</taxon>
        <taxon>Agaricomycotina</taxon>
        <taxon>Agaricomycetes</taxon>
        <taxon>Polyporales</taxon>
        <taxon>Sparassidaceae</taxon>
        <taxon>Sparassis</taxon>
    </lineage>
</organism>
<dbReference type="Pfam" id="PF12955">
    <property type="entry name" value="Vps3844_C"/>
    <property type="match status" value="1"/>
</dbReference>
<dbReference type="RefSeq" id="XP_027611398.1">
    <property type="nucleotide sequence ID" value="XM_027755597.1"/>
</dbReference>